<sequence>MARFAARGTRAVALLSVILAALLFILGQVRFGALALALTFASLAAARAQGVLPAVLRIRRARTDVIMAVVLAVALATLALALPLGR</sequence>
<dbReference type="EMBL" id="MLJW01001456">
    <property type="protein sequence ID" value="OIQ78162.1"/>
    <property type="molecule type" value="Genomic_DNA"/>
</dbReference>
<evidence type="ECO:0008006" key="3">
    <source>
        <dbReference type="Google" id="ProtNLM"/>
    </source>
</evidence>
<gene>
    <name evidence="2" type="ORF">GALL_401360</name>
</gene>
<evidence type="ECO:0000256" key="1">
    <source>
        <dbReference type="SAM" id="Phobius"/>
    </source>
</evidence>
<keyword evidence="1" id="KW-1133">Transmembrane helix</keyword>
<proteinExistence type="predicted"/>
<protein>
    <recommendedName>
        <fullName evidence="3">DUF3017 domain-containing protein</fullName>
    </recommendedName>
</protein>
<accession>A0A1J5Q4F3</accession>
<name>A0A1J5Q4F3_9ZZZZ</name>
<dbReference type="AlphaFoldDB" id="A0A1J5Q4F3"/>
<evidence type="ECO:0000313" key="2">
    <source>
        <dbReference type="EMBL" id="OIQ78162.1"/>
    </source>
</evidence>
<feature type="transmembrane region" description="Helical" evidence="1">
    <location>
        <begin position="12"/>
        <end position="29"/>
    </location>
</feature>
<organism evidence="2">
    <name type="scientific">mine drainage metagenome</name>
    <dbReference type="NCBI Taxonomy" id="410659"/>
    <lineage>
        <taxon>unclassified sequences</taxon>
        <taxon>metagenomes</taxon>
        <taxon>ecological metagenomes</taxon>
    </lineage>
</organism>
<feature type="transmembrane region" description="Helical" evidence="1">
    <location>
        <begin position="35"/>
        <end position="56"/>
    </location>
</feature>
<comment type="caution">
    <text evidence="2">The sequence shown here is derived from an EMBL/GenBank/DDBJ whole genome shotgun (WGS) entry which is preliminary data.</text>
</comment>
<keyword evidence="1" id="KW-0812">Transmembrane</keyword>
<feature type="transmembrane region" description="Helical" evidence="1">
    <location>
        <begin position="65"/>
        <end position="84"/>
    </location>
</feature>
<keyword evidence="1" id="KW-0472">Membrane</keyword>
<reference evidence="2" key="1">
    <citation type="submission" date="2016-10" db="EMBL/GenBank/DDBJ databases">
        <title>Sequence of Gallionella enrichment culture.</title>
        <authorList>
            <person name="Poehlein A."/>
            <person name="Muehling M."/>
            <person name="Daniel R."/>
        </authorList>
    </citation>
    <scope>NUCLEOTIDE SEQUENCE</scope>
</reference>